<keyword evidence="1" id="KW-0433">Leucine-rich repeat</keyword>
<comment type="caution">
    <text evidence="3">The sequence shown here is derived from an EMBL/GenBank/DDBJ whole genome shotgun (WGS) entry which is preliminary data.</text>
</comment>
<organism evidence="3 4">
    <name type="scientific">Circaetus pectoralis</name>
    <name type="common">black-chested snake-eagle</name>
    <dbReference type="NCBI Taxonomy" id="321084"/>
    <lineage>
        <taxon>Eukaryota</taxon>
        <taxon>Metazoa</taxon>
        <taxon>Chordata</taxon>
        <taxon>Craniata</taxon>
        <taxon>Vertebrata</taxon>
        <taxon>Euteleostomi</taxon>
        <taxon>Archelosauria</taxon>
        <taxon>Archosauria</taxon>
        <taxon>Dinosauria</taxon>
        <taxon>Saurischia</taxon>
        <taxon>Theropoda</taxon>
        <taxon>Coelurosauria</taxon>
        <taxon>Aves</taxon>
        <taxon>Neognathae</taxon>
        <taxon>Neoaves</taxon>
        <taxon>Telluraves</taxon>
        <taxon>Accipitrimorphae</taxon>
        <taxon>Accipitriformes</taxon>
        <taxon>Accipitridae</taxon>
        <taxon>Accipitrinae</taxon>
        <taxon>Circaetus</taxon>
    </lineage>
</organism>
<keyword evidence="2" id="KW-0677">Repeat</keyword>
<reference evidence="3 4" key="1">
    <citation type="submission" date="2019-09" db="EMBL/GenBank/DDBJ databases">
        <title>Bird 10,000 Genomes (B10K) Project - Family phase.</title>
        <authorList>
            <person name="Zhang G."/>
        </authorList>
    </citation>
    <scope>NUCLEOTIDE SEQUENCE [LARGE SCALE GENOMIC DNA]</scope>
    <source>
        <strain evidence="3">B10K-DU-010-60</strain>
        <tissue evidence="3">Muscle</tissue>
    </source>
</reference>
<evidence type="ECO:0000256" key="2">
    <source>
        <dbReference type="ARBA" id="ARBA00022737"/>
    </source>
</evidence>
<dbReference type="InterPro" id="IPR001611">
    <property type="entry name" value="Leu-rich_rpt"/>
</dbReference>
<feature type="non-terminal residue" evidence="3">
    <location>
        <position position="227"/>
    </location>
</feature>
<keyword evidence="4" id="KW-1185">Reference proteome</keyword>
<evidence type="ECO:0000256" key="1">
    <source>
        <dbReference type="ARBA" id="ARBA00022614"/>
    </source>
</evidence>
<protein>
    <submittedName>
        <fullName evidence="3">LRC63 protein</fullName>
    </submittedName>
</protein>
<proteinExistence type="predicted"/>
<dbReference type="InterPro" id="IPR050216">
    <property type="entry name" value="LRR_domain-containing"/>
</dbReference>
<dbReference type="Proteomes" id="UP000562238">
    <property type="component" value="Unassembled WGS sequence"/>
</dbReference>
<dbReference type="EMBL" id="VZZV01000257">
    <property type="protein sequence ID" value="NXW17883.1"/>
    <property type="molecule type" value="Genomic_DNA"/>
</dbReference>
<evidence type="ECO:0000313" key="4">
    <source>
        <dbReference type="Proteomes" id="UP000562238"/>
    </source>
</evidence>
<dbReference type="GO" id="GO:0005737">
    <property type="term" value="C:cytoplasm"/>
    <property type="evidence" value="ECO:0007669"/>
    <property type="project" value="TreeGrafter"/>
</dbReference>
<feature type="non-terminal residue" evidence="3">
    <location>
        <position position="1"/>
    </location>
</feature>
<name>A0A7L3ZWC6_9AVES</name>
<sequence length="227" mass="26535">AYFLFHLPHLTPLMDTLVYLNLSFDNLLFFPVEVFNIKTLQVLVLQNNPIREIPNAIHTVKSLKKFTVSFNLLSHLPSGRSLVSGHNNDISFIAGDIKNLRKLKCSNIKENQLSAWPSGILNLPLKFLRIENNFIHPLLWNEKIQNQPQKLTHLAALRFSRNNVKERYIDFTEDIKKILDDFTVRDCCSGPRYGKGLWLIRRYRNTFRFGRLPFYFHACSSSCHRSF</sequence>
<dbReference type="AlphaFoldDB" id="A0A7L3ZWC6"/>
<dbReference type="PROSITE" id="PS51450">
    <property type="entry name" value="LRR"/>
    <property type="match status" value="1"/>
</dbReference>
<dbReference type="PANTHER" id="PTHR48051:SF46">
    <property type="entry name" value="LEUCINE RICH REPEAT-CONTAINING DOMAIN PROTEIN"/>
    <property type="match status" value="1"/>
</dbReference>
<dbReference type="SUPFAM" id="SSF52058">
    <property type="entry name" value="L domain-like"/>
    <property type="match status" value="1"/>
</dbReference>
<dbReference type="InterPro" id="IPR032675">
    <property type="entry name" value="LRR_dom_sf"/>
</dbReference>
<evidence type="ECO:0000313" key="3">
    <source>
        <dbReference type="EMBL" id="NXW17883.1"/>
    </source>
</evidence>
<gene>
    <name evidence="3" type="primary">Lrrc63</name>
    <name evidence="3" type="ORF">CIRPEC_R01076</name>
</gene>
<dbReference type="PANTHER" id="PTHR48051">
    <property type="match status" value="1"/>
</dbReference>
<dbReference type="Gene3D" id="3.80.10.10">
    <property type="entry name" value="Ribonuclease Inhibitor"/>
    <property type="match status" value="2"/>
</dbReference>
<accession>A0A7L3ZWC6</accession>